<dbReference type="PANTHER" id="PTHR43333:SF1">
    <property type="entry name" value="D-ISOMER SPECIFIC 2-HYDROXYACID DEHYDROGENASE NAD-BINDING DOMAIN-CONTAINING PROTEIN"/>
    <property type="match status" value="1"/>
</dbReference>
<keyword evidence="2" id="KW-0520">NAD</keyword>
<evidence type="ECO:0000313" key="4">
    <source>
        <dbReference type="EMBL" id="ACZ38536.1"/>
    </source>
</evidence>
<dbReference type="InterPro" id="IPR036291">
    <property type="entry name" value="NAD(P)-bd_dom_sf"/>
</dbReference>
<dbReference type="CDD" id="cd05300">
    <property type="entry name" value="2-Hacid_dh_1"/>
    <property type="match status" value="1"/>
</dbReference>
<organism evidence="4 5">
    <name type="scientific">Sphaerobacter thermophilus (strain ATCC 49802 / DSM 20745 / KCCM 41009 / NCIMB 13125 / S 6022)</name>
    <dbReference type="NCBI Taxonomy" id="479434"/>
    <lineage>
        <taxon>Bacteria</taxon>
        <taxon>Pseudomonadati</taxon>
        <taxon>Thermomicrobiota</taxon>
        <taxon>Thermomicrobia</taxon>
        <taxon>Sphaerobacterales</taxon>
        <taxon>Sphaerobacterineae</taxon>
        <taxon>Sphaerobacteraceae</taxon>
        <taxon>Sphaerobacter</taxon>
    </lineage>
</organism>
<dbReference type="SUPFAM" id="SSF51735">
    <property type="entry name" value="NAD(P)-binding Rossmann-fold domains"/>
    <property type="match status" value="1"/>
</dbReference>
<dbReference type="AlphaFoldDB" id="D1C2R9"/>
<dbReference type="STRING" id="479434.Sthe_1100"/>
<dbReference type="Gene3D" id="3.40.50.720">
    <property type="entry name" value="NAD(P)-binding Rossmann-like Domain"/>
    <property type="match status" value="2"/>
</dbReference>
<dbReference type="EMBL" id="CP001823">
    <property type="protein sequence ID" value="ACZ38536.1"/>
    <property type="molecule type" value="Genomic_DNA"/>
</dbReference>
<dbReference type="OrthoDB" id="9792971at2"/>
<dbReference type="GO" id="GO:0016616">
    <property type="term" value="F:oxidoreductase activity, acting on the CH-OH group of donors, NAD or NADP as acceptor"/>
    <property type="evidence" value="ECO:0007669"/>
    <property type="project" value="UniProtKB-ARBA"/>
</dbReference>
<dbReference type="PANTHER" id="PTHR43333">
    <property type="entry name" value="2-HACID_DH_C DOMAIN-CONTAINING PROTEIN"/>
    <property type="match status" value="1"/>
</dbReference>
<name>D1C2R9_SPHTD</name>
<proteinExistence type="predicted"/>
<protein>
    <submittedName>
        <fullName evidence="4">D-isomer specific 2-hydroxyacid dehydrogenase NAD-binding protein</fullName>
    </submittedName>
</protein>
<dbReference type="HOGENOM" id="CLU_019796_1_0_0"/>
<dbReference type="PROSITE" id="PS00671">
    <property type="entry name" value="D_2_HYDROXYACID_DH_3"/>
    <property type="match status" value="1"/>
</dbReference>
<dbReference type="Pfam" id="PF02826">
    <property type="entry name" value="2-Hacid_dh_C"/>
    <property type="match status" value="1"/>
</dbReference>
<sequence>MVGERERITVFITSPLEPEHVDRIREVGGDHVEIIYEPDLLPPTRYVADHDGPPDFRLSEEQQARFNAHLARAHVLWDFPKRIPGDGALLRMAPRLKWVQTTSAGVGQLVARLGLVDSHLIVTTASGVHAGPLAEFVFMALLMHVKEYPRLRDQQQAHRWERFASDELAGKTMAIVGPGRIGREVARIARCFGMRPIAMGRDSSPERAATLGVERLYPRERLGEMLSQADAVVLCCPHTPETENLIDRDAFAAMKDGVVFVNIARGQVVDEEALIDALRSGKIAFAALDVFRTEPLPADSPLWDLPNVLINPHSASTAYSENRKITEIFCHNLRCFIEGRVDEMRNVLDKARMY</sequence>
<feature type="domain" description="D-isomer specific 2-hydroxyacid dehydrogenase NAD-binding" evidence="3">
    <location>
        <begin position="138"/>
        <end position="315"/>
    </location>
</feature>
<evidence type="ECO:0000313" key="5">
    <source>
        <dbReference type="Proteomes" id="UP000002027"/>
    </source>
</evidence>
<dbReference type="GO" id="GO:0051287">
    <property type="term" value="F:NAD binding"/>
    <property type="evidence" value="ECO:0007669"/>
    <property type="project" value="InterPro"/>
</dbReference>
<evidence type="ECO:0000256" key="2">
    <source>
        <dbReference type="ARBA" id="ARBA00023027"/>
    </source>
</evidence>
<keyword evidence="1" id="KW-0560">Oxidoreductase</keyword>
<dbReference type="InterPro" id="IPR006140">
    <property type="entry name" value="D-isomer_DH_NAD-bd"/>
</dbReference>
<reference evidence="4 5" key="2">
    <citation type="journal article" date="2010" name="Stand. Genomic Sci.">
        <title>Complete genome sequence of Desulfohalobium retbaense type strain (HR(100)).</title>
        <authorList>
            <person name="Spring S."/>
            <person name="Nolan M."/>
            <person name="Lapidus A."/>
            <person name="Glavina Del Rio T."/>
            <person name="Copeland A."/>
            <person name="Tice H."/>
            <person name="Cheng J.F."/>
            <person name="Lucas S."/>
            <person name="Land M."/>
            <person name="Chen F."/>
            <person name="Bruce D."/>
            <person name="Goodwin L."/>
            <person name="Pitluck S."/>
            <person name="Ivanova N."/>
            <person name="Mavromatis K."/>
            <person name="Mikhailova N."/>
            <person name="Pati A."/>
            <person name="Chen A."/>
            <person name="Palaniappan K."/>
            <person name="Hauser L."/>
            <person name="Chang Y.J."/>
            <person name="Jeffries C.D."/>
            <person name="Munk C."/>
            <person name="Kiss H."/>
            <person name="Chain P."/>
            <person name="Han C."/>
            <person name="Brettin T."/>
            <person name="Detter J.C."/>
            <person name="Schuler E."/>
            <person name="Goker M."/>
            <person name="Rohde M."/>
            <person name="Bristow J."/>
            <person name="Eisen J.A."/>
            <person name="Markowitz V."/>
            <person name="Hugenholtz P."/>
            <person name="Kyrpides N.C."/>
            <person name="Klenk H.P."/>
        </authorList>
    </citation>
    <scope>NUCLEOTIDE SEQUENCE [LARGE SCALE GENOMIC DNA]</scope>
    <source>
        <strain evidence="5">ATCC 49802 / DSM 20745 / S 6022</strain>
    </source>
</reference>
<dbReference type="eggNOG" id="COG0111">
    <property type="taxonomic scope" value="Bacteria"/>
</dbReference>
<dbReference type="KEGG" id="sti:Sthe_1100"/>
<accession>D1C2R9</accession>
<reference evidence="5" key="1">
    <citation type="submission" date="2009-11" db="EMBL/GenBank/DDBJ databases">
        <title>The complete chromosome 1 of Sphaerobacter thermophilus DSM 20745.</title>
        <authorList>
            <person name="Lucas S."/>
            <person name="Copeland A."/>
            <person name="Lapidus A."/>
            <person name="Glavina del Rio T."/>
            <person name="Dalin E."/>
            <person name="Tice H."/>
            <person name="Bruce D."/>
            <person name="Goodwin L."/>
            <person name="Pitluck S."/>
            <person name="Kyrpides N."/>
            <person name="Mavromatis K."/>
            <person name="Ivanova N."/>
            <person name="Mikhailova N."/>
            <person name="LaButti K.M."/>
            <person name="Clum A."/>
            <person name="Sun H.I."/>
            <person name="Brettin T."/>
            <person name="Detter J.C."/>
            <person name="Han C."/>
            <person name="Larimer F."/>
            <person name="Land M."/>
            <person name="Hauser L."/>
            <person name="Markowitz V."/>
            <person name="Cheng J.F."/>
            <person name="Hugenholtz P."/>
            <person name="Woyke T."/>
            <person name="Wu D."/>
            <person name="Steenblock K."/>
            <person name="Schneider S."/>
            <person name="Pukall R."/>
            <person name="Goeker M."/>
            <person name="Klenk H.P."/>
            <person name="Eisen J.A."/>
        </authorList>
    </citation>
    <scope>NUCLEOTIDE SEQUENCE [LARGE SCALE GENOMIC DNA]</scope>
    <source>
        <strain evidence="5">ATCC 49802 / DSM 20745 / S 6022</strain>
    </source>
</reference>
<keyword evidence="5" id="KW-1185">Reference proteome</keyword>
<dbReference type="RefSeq" id="WP_012871583.1">
    <property type="nucleotide sequence ID" value="NC_013523.1"/>
</dbReference>
<evidence type="ECO:0000256" key="1">
    <source>
        <dbReference type="ARBA" id="ARBA00023002"/>
    </source>
</evidence>
<dbReference type="Proteomes" id="UP000002027">
    <property type="component" value="Chromosome 1"/>
</dbReference>
<evidence type="ECO:0000259" key="3">
    <source>
        <dbReference type="Pfam" id="PF02826"/>
    </source>
</evidence>
<gene>
    <name evidence="4" type="ordered locus">Sthe_1100</name>
</gene>
<dbReference type="InParanoid" id="D1C2R9"/>
<dbReference type="InterPro" id="IPR029753">
    <property type="entry name" value="D-isomer_DH_CS"/>
</dbReference>